<name>A0A371IDL8_MUCPR</name>
<reference evidence="1" key="1">
    <citation type="submission" date="2018-05" db="EMBL/GenBank/DDBJ databases">
        <title>Draft genome of Mucuna pruriens seed.</title>
        <authorList>
            <person name="Nnadi N.E."/>
            <person name="Vos R."/>
            <person name="Hasami M.H."/>
            <person name="Devisetty U.K."/>
            <person name="Aguiy J.C."/>
        </authorList>
    </citation>
    <scope>NUCLEOTIDE SEQUENCE [LARGE SCALE GENOMIC DNA]</scope>
    <source>
        <strain evidence="1">JCA_2017</strain>
    </source>
</reference>
<evidence type="ECO:0000313" key="1">
    <source>
        <dbReference type="EMBL" id="RDY13123.1"/>
    </source>
</evidence>
<keyword evidence="2" id="KW-1185">Reference proteome</keyword>
<protein>
    <submittedName>
        <fullName evidence="1">Uncharacterized protein</fullName>
    </submittedName>
</protein>
<comment type="caution">
    <text evidence="1">The sequence shown here is derived from an EMBL/GenBank/DDBJ whole genome shotgun (WGS) entry which is preliminary data.</text>
</comment>
<feature type="non-terminal residue" evidence="1">
    <location>
        <position position="1"/>
    </location>
</feature>
<dbReference type="AlphaFoldDB" id="A0A371IDL8"/>
<sequence length="95" mass="11300">MKLEHIKAECSKLKKRWNHKKKKNADKIAFEVDSKLKTPIVKLVRTLYLLNISQFCDSEFTMSFDKDLYIVKRSDNTTFFVAKTNNNLYKIILRI</sequence>
<accession>A0A371IDL8</accession>
<organism evidence="1 2">
    <name type="scientific">Mucuna pruriens</name>
    <name type="common">Velvet bean</name>
    <name type="synonym">Dolichos pruriens</name>
    <dbReference type="NCBI Taxonomy" id="157652"/>
    <lineage>
        <taxon>Eukaryota</taxon>
        <taxon>Viridiplantae</taxon>
        <taxon>Streptophyta</taxon>
        <taxon>Embryophyta</taxon>
        <taxon>Tracheophyta</taxon>
        <taxon>Spermatophyta</taxon>
        <taxon>Magnoliopsida</taxon>
        <taxon>eudicotyledons</taxon>
        <taxon>Gunneridae</taxon>
        <taxon>Pentapetalae</taxon>
        <taxon>rosids</taxon>
        <taxon>fabids</taxon>
        <taxon>Fabales</taxon>
        <taxon>Fabaceae</taxon>
        <taxon>Papilionoideae</taxon>
        <taxon>50 kb inversion clade</taxon>
        <taxon>NPAAA clade</taxon>
        <taxon>indigoferoid/millettioid clade</taxon>
        <taxon>Phaseoleae</taxon>
        <taxon>Mucuna</taxon>
    </lineage>
</organism>
<proteinExistence type="predicted"/>
<dbReference type="Proteomes" id="UP000257109">
    <property type="component" value="Unassembled WGS sequence"/>
</dbReference>
<gene>
    <name evidence="1" type="ORF">CR513_02015</name>
</gene>
<dbReference type="OrthoDB" id="1932348at2759"/>
<dbReference type="EMBL" id="QJKJ01000341">
    <property type="protein sequence ID" value="RDY13123.1"/>
    <property type="molecule type" value="Genomic_DNA"/>
</dbReference>
<evidence type="ECO:0000313" key="2">
    <source>
        <dbReference type="Proteomes" id="UP000257109"/>
    </source>
</evidence>